<keyword evidence="3" id="KW-1185">Reference proteome</keyword>
<dbReference type="Proteomes" id="UP000290289">
    <property type="component" value="Chromosome 4"/>
</dbReference>
<dbReference type="EMBL" id="RDQH01000330">
    <property type="protein sequence ID" value="RXI01687.1"/>
    <property type="molecule type" value="Genomic_DNA"/>
</dbReference>
<evidence type="ECO:0000313" key="3">
    <source>
        <dbReference type="Proteomes" id="UP000290289"/>
    </source>
</evidence>
<keyword evidence="1" id="KW-0472">Membrane</keyword>
<feature type="transmembrane region" description="Helical" evidence="1">
    <location>
        <begin position="192"/>
        <end position="212"/>
    </location>
</feature>
<dbReference type="Gene3D" id="3.40.50.720">
    <property type="entry name" value="NAD(P)-binding Rossmann-like Domain"/>
    <property type="match status" value="1"/>
</dbReference>
<evidence type="ECO:0000256" key="1">
    <source>
        <dbReference type="SAM" id="Phobius"/>
    </source>
</evidence>
<reference evidence="2 3" key="1">
    <citation type="submission" date="2018-10" db="EMBL/GenBank/DDBJ databases">
        <title>A high-quality apple genome assembly.</title>
        <authorList>
            <person name="Hu J."/>
        </authorList>
    </citation>
    <scope>NUCLEOTIDE SEQUENCE [LARGE SCALE GENOMIC DNA]</scope>
    <source>
        <strain evidence="3">cv. HFTH1</strain>
        <tissue evidence="2">Young leaf</tissue>
    </source>
</reference>
<feature type="transmembrane region" description="Helical" evidence="1">
    <location>
        <begin position="218"/>
        <end position="241"/>
    </location>
</feature>
<sequence length="264" mass="29614">MPALLLLNRVGGPIPSKDTHYFSLKKTFQLHCTNEHRWLHFTFDSARKRGDTELDILERDGSYGWPFPFPSQTLIASSVSQTLREQRYRRPCENDGLASILSSSRRRLPSLGRVLCVCGHHQLLDSLTPVLRDFKSYFSVEEIAIPVHSNIEASYAAHPIADVFINFASYRSAAASSIDDFDVGFVRSLRSLLPISVNLGFLGVHGLLSRVWERKGASLLYGLLRVWAVTGLVGFVCGWVFRMDGDTGRPSLQRCQREEMGGVV</sequence>
<proteinExistence type="predicted"/>
<organism evidence="2 3">
    <name type="scientific">Malus domestica</name>
    <name type="common">Apple</name>
    <name type="synonym">Pyrus malus</name>
    <dbReference type="NCBI Taxonomy" id="3750"/>
    <lineage>
        <taxon>Eukaryota</taxon>
        <taxon>Viridiplantae</taxon>
        <taxon>Streptophyta</taxon>
        <taxon>Embryophyta</taxon>
        <taxon>Tracheophyta</taxon>
        <taxon>Spermatophyta</taxon>
        <taxon>Magnoliopsida</taxon>
        <taxon>eudicotyledons</taxon>
        <taxon>Gunneridae</taxon>
        <taxon>Pentapetalae</taxon>
        <taxon>rosids</taxon>
        <taxon>fabids</taxon>
        <taxon>Rosales</taxon>
        <taxon>Rosaceae</taxon>
        <taxon>Amygdaloideae</taxon>
        <taxon>Maleae</taxon>
        <taxon>Malus</taxon>
    </lineage>
</organism>
<protein>
    <submittedName>
        <fullName evidence="2">Uncharacterized protein</fullName>
    </submittedName>
</protein>
<gene>
    <name evidence="2" type="ORF">DVH24_015036</name>
</gene>
<name>A0A498K2P8_MALDO</name>
<accession>A0A498K2P8</accession>
<dbReference type="STRING" id="3750.A0A498K2P8"/>
<comment type="caution">
    <text evidence="2">The sequence shown here is derived from an EMBL/GenBank/DDBJ whole genome shotgun (WGS) entry which is preliminary data.</text>
</comment>
<evidence type="ECO:0000313" key="2">
    <source>
        <dbReference type="EMBL" id="RXI01687.1"/>
    </source>
</evidence>
<dbReference type="AlphaFoldDB" id="A0A498K2P8"/>
<keyword evidence="1" id="KW-0812">Transmembrane</keyword>
<keyword evidence="1" id="KW-1133">Transmembrane helix</keyword>